<dbReference type="RefSeq" id="WP_386043277.1">
    <property type="nucleotide sequence ID" value="NZ_JBHUIO010000002.1"/>
</dbReference>
<evidence type="ECO:0000256" key="1">
    <source>
        <dbReference type="SAM" id="SignalP"/>
    </source>
</evidence>
<name>A0ABW4ZS55_9BACL</name>
<keyword evidence="1" id="KW-0732">Signal</keyword>
<proteinExistence type="predicted"/>
<evidence type="ECO:0000313" key="2">
    <source>
        <dbReference type="EMBL" id="MFD2168505.1"/>
    </source>
</evidence>
<sequence length="49" mass="5190">MKKKLLIFTIMGALLVTSSLVFSTSSEQAVFAHREGTPGCCAGGVNPYK</sequence>
<organism evidence="2 3">
    <name type="scientific">Tumebacillus lipolyticus</name>
    <dbReference type="NCBI Taxonomy" id="1280370"/>
    <lineage>
        <taxon>Bacteria</taxon>
        <taxon>Bacillati</taxon>
        <taxon>Bacillota</taxon>
        <taxon>Bacilli</taxon>
        <taxon>Bacillales</taxon>
        <taxon>Alicyclobacillaceae</taxon>
        <taxon>Tumebacillus</taxon>
    </lineage>
</organism>
<dbReference type="EMBL" id="JBHUIO010000002">
    <property type="protein sequence ID" value="MFD2168505.1"/>
    <property type="molecule type" value="Genomic_DNA"/>
</dbReference>
<evidence type="ECO:0000313" key="3">
    <source>
        <dbReference type="Proteomes" id="UP001597343"/>
    </source>
</evidence>
<keyword evidence="3" id="KW-1185">Reference proteome</keyword>
<protein>
    <submittedName>
        <fullName evidence="2">Uncharacterized protein</fullName>
    </submittedName>
</protein>
<reference evidence="3" key="1">
    <citation type="journal article" date="2019" name="Int. J. Syst. Evol. Microbiol.">
        <title>The Global Catalogue of Microorganisms (GCM) 10K type strain sequencing project: providing services to taxonomists for standard genome sequencing and annotation.</title>
        <authorList>
            <consortium name="The Broad Institute Genomics Platform"/>
            <consortium name="The Broad Institute Genome Sequencing Center for Infectious Disease"/>
            <person name="Wu L."/>
            <person name="Ma J."/>
        </authorList>
    </citation>
    <scope>NUCLEOTIDE SEQUENCE [LARGE SCALE GENOMIC DNA]</scope>
    <source>
        <strain evidence="3">CGMCC 1.13574</strain>
    </source>
</reference>
<accession>A0ABW4ZS55</accession>
<feature type="signal peptide" evidence="1">
    <location>
        <begin position="1"/>
        <end position="23"/>
    </location>
</feature>
<dbReference type="Proteomes" id="UP001597343">
    <property type="component" value="Unassembled WGS sequence"/>
</dbReference>
<gene>
    <name evidence="2" type="ORF">ACFSOY_00550</name>
</gene>
<feature type="chain" id="PRO_5046047633" evidence="1">
    <location>
        <begin position="24"/>
        <end position="49"/>
    </location>
</feature>
<comment type="caution">
    <text evidence="2">The sequence shown here is derived from an EMBL/GenBank/DDBJ whole genome shotgun (WGS) entry which is preliminary data.</text>
</comment>